<dbReference type="GO" id="GO:0009279">
    <property type="term" value="C:cell outer membrane"/>
    <property type="evidence" value="ECO:0007669"/>
    <property type="project" value="UniProtKB-SubCell"/>
</dbReference>
<evidence type="ECO:0000256" key="6">
    <source>
        <dbReference type="SAM" id="SignalP"/>
    </source>
</evidence>
<organism evidence="9 10">
    <name type="scientific">Aequorivita soesokkakensis</name>
    <dbReference type="NCBI Taxonomy" id="1385699"/>
    <lineage>
        <taxon>Bacteria</taxon>
        <taxon>Pseudomonadati</taxon>
        <taxon>Bacteroidota</taxon>
        <taxon>Flavobacteriia</taxon>
        <taxon>Flavobacteriales</taxon>
        <taxon>Flavobacteriaceae</taxon>
        <taxon>Aequorivita</taxon>
    </lineage>
</organism>
<dbReference type="EMBL" id="LXIE01000050">
    <property type="protein sequence ID" value="OAD90190.1"/>
    <property type="molecule type" value="Genomic_DNA"/>
</dbReference>
<dbReference type="Pfam" id="PF07980">
    <property type="entry name" value="SusD_RagB"/>
    <property type="match status" value="1"/>
</dbReference>
<dbReference type="CDD" id="cd08977">
    <property type="entry name" value="SusD"/>
    <property type="match status" value="1"/>
</dbReference>
<evidence type="ECO:0000313" key="9">
    <source>
        <dbReference type="EMBL" id="OAD90190.1"/>
    </source>
</evidence>
<evidence type="ECO:0000313" key="10">
    <source>
        <dbReference type="Proteomes" id="UP000077552"/>
    </source>
</evidence>
<accession>A0A1A9LAA4</accession>
<evidence type="ECO:0000256" key="3">
    <source>
        <dbReference type="ARBA" id="ARBA00022729"/>
    </source>
</evidence>
<dbReference type="PROSITE" id="PS51257">
    <property type="entry name" value="PROKAR_LIPOPROTEIN"/>
    <property type="match status" value="1"/>
</dbReference>
<evidence type="ECO:0000259" key="7">
    <source>
        <dbReference type="Pfam" id="PF07980"/>
    </source>
</evidence>
<dbReference type="Proteomes" id="UP000077552">
    <property type="component" value="Unassembled WGS sequence"/>
</dbReference>
<dbReference type="RefSeq" id="WP_068763214.1">
    <property type="nucleotide sequence ID" value="NZ_LXIE01000050.1"/>
</dbReference>
<evidence type="ECO:0000256" key="1">
    <source>
        <dbReference type="ARBA" id="ARBA00004442"/>
    </source>
</evidence>
<comment type="caution">
    <text evidence="9">The sequence shown here is derived from an EMBL/GenBank/DDBJ whole genome shotgun (WGS) entry which is preliminary data.</text>
</comment>
<dbReference type="Gene3D" id="1.25.40.390">
    <property type="match status" value="1"/>
</dbReference>
<dbReference type="SUPFAM" id="SSF48452">
    <property type="entry name" value="TPR-like"/>
    <property type="match status" value="1"/>
</dbReference>
<dbReference type="Pfam" id="PF14322">
    <property type="entry name" value="SusD-like_3"/>
    <property type="match status" value="1"/>
</dbReference>
<evidence type="ECO:0000256" key="4">
    <source>
        <dbReference type="ARBA" id="ARBA00023136"/>
    </source>
</evidence>
<evidence type="ECO:0000256" key="2">
    <source>
        <dbReference type="ARBA" id="ARBA00006275"/>
    </source>
</evidence>
<keyword evidence="5" id="KW-0998">Cell outer membrane</keyword>
<protein>
    <submittedName>
        <fullName evidence="9">Outer membrane receptor protein</fullName>
    </submittedName>
</protein>
<keyword evidence="10" id="KW-1185">Reference proteome</keyword>
<keyword evidence="9" id="KW-0675">Receptor</keyword>
<keyword evidence="4" id="KW-0472">Membrane</keyword>
<dbReference type="STRING" id="1385699.A7A78_07505"/>
<reference evidence="9 10" key="1">
    <citation type="submission" date="2016-05" db="EMBL/GenBank/DDBJ databases">
        <title>Genome sequencing of Vitellibacter soesokkakensis RSSK-12.</title>
        <authorList>
            <person name="Thevarajoo S."/>
            <person name="Selvaratnam C."/>
            <person name="Goh K.M."/>
            <person name="Chan K.-G."/>
            <person name="Chong C.S."/>
        </authorList>
    </citation>
    <scope>NUCLEOTIDE SEQUENCE [LARGE SCALE GENOMIC DNA]</scope>
    <source>
        <strain evidence="9 10">RSSK-12</strain>
    </source>
</reference>
<dbReference type="OrthoDB" id="5694214at2"/>
<dbReference type="InterPro" id="IPR033985">
    <property type="entry name" value="SusD-like_N"/>
</dbReference>
<dbReference type="Gene3D" id="2.20.20.130">
    <property type="match status" value="1"/>
</dbReference>
<gene>
    <name evidence="9" type="ORF">A7A78_07505</name>
</gene>
<feature type="domain" description="RagB/SusD" evidence="7">
    <location>
        <begin position="342"/>
        <end position="478"/>
    </location>
</feature>
<evidence type="ECO:0000259" key="8">
    <source>
        <dbReference type="Pfam" id="PF14322"/>
    </source>
</evidence>
<comment type="subcellular location">
    <subcellularLocation>
        <location evidence="1">Cell outer membrane</location>
    </subcellularLocation>
</comment>
<feature type="domain" description="SusD-like N-terminal" evidence="8">
    <location>
        <begin position="83"/>
        <end position="231"/>
    </location>
</feature>
<feature type="chain" id="PRO_5008391969" evidence="6">
    <location>
        <begin position="20"/>
        <end position="478"/>
    </location>
</feature>
<dbReference type="AlphaFoldDB" id="A0A1A9LAA4"/>
<dbReference type="InterPro" id="IPR012944">
    <property type="entry name" value="SusD_RagB_dom"/>
</dbReference>
<proteinExistence type="inferred from homology"/>
<sequence>MKKIVYKITVLALIVGAFASCDKELDQIPFDSFGNENAYVTTADFENAVRGIYSGLTAGGFYGGSDAGGMLDAPDVLSDNVTFAQKGRGTRRTLHNWQYGAADGPMNGLYTAAYTVIYRANLLLANSEGFDGENKANVVAEAKALRALAHFDVITFFGKIPTQSGDANGSLGIAYVTEPDPNVEPARLTVGAVYDLIVQDLTDAAADINTDNDAGRMSRDAVNTLLSRVYLYMGQWQNAVNAANLVTTPVAPRADVVDVWEDTKQSGLLFYIPNTLPVLGLNVGVTWSQGGLTNLIPEYVVSYDFYNSFASDDIRKDAYTMQAANNADGLQFNAIKKLYGRPGQSNGQVDIKILRAAEAYLNKAEALYNLGQEGPARTALDVVRTKRYTSPPSGETGTALRNAIRLERRFEFAFEYQRYFDLKRWGVSIERDGNGDLADGSGTPSDAQSLPAGNFKFQLPIAQSSLDVNPNLVQNPGY</sequence>
<name>A0A1A9LAA4_9FLAO</name>
<keyword evidence="3 6" id="KW-0732">Signal</keyword>
<evidence type="ECO:0000256" key="5">
    <source>
        <dbReference type="ARBA" id="ARBA00023237"/>
    </source>
</evidence>
<comment type="similarity">
    <text evidence="2">Belongs to the SusD family.</text>
</comment>
<dbReference type="Gene3D" id="1.25.40.900">
    <property type="match status" value="1"/>
</dbReference>
<dbReference type="InterPro" id="IPR011990">
    <property type="entry name" value="TPR-like_helical_dom_sf"/>
</dbReference>
<feature type="signal peptide" evidence="6">
    <location>
        <begin position="1"/>
        <end position="19"/>
    </location>
</feature>